<dbReference type="InterPro" id="IPR017972">
    <property type="entry name" value="Cyt_P450_CS"/>
</dbReference>
<organism evidence="21 22">
    <name type="scientific">Ictidomys tridecemlineatus</name>
    <name type="common">Thirteen-lined ground squirrel</name>
    <name type="synonym">Spermophilus tridecemlineatus</name>
    <dbReference type="NCBI Taxonomy" id="43179"/>
    <lineage>
        <taxon>Eukaryota</taxon>
        <taxon>Metazoa</taxon>
        <taxon>Chordata</taxon>
        <taxon>Craniata</taxon>
        <taxon>Vertebrata</taxon>
        <taxon>Euteleostomi</taxon>
        <taxon>Mammalia</taxon>
        <taxon>Eutheria</taxon>
        <taxon>Euarchontoglires</taxon>
        <taxon>Glires</taxon>
        <taxon>Rodentia</taxon>
        <taxon>Sciuromorpha</taxon>
        <taxon>Sciuridae</taxon>
        <taxon>Xerinae</taxon>
        <taxon>Marmotini</taxon>
        <taxon>Ictidomys</taxon>
    </lineage>
</organism>
<dbReference type="eggNOG" id="KOG0159">
    <property type="taxonomic scope" value="Eukaryota"/>
</dbReference>
<keyword evidence="12" id="KW-0472">Membrane</keyword>
<evidence type="ECO:0000256" key="16">
    <source>
        <dbReference type="ARBA" id="ARBA00047946"/>
    </source>
</evidence>
<evidence type="ECO:0000313" key="21">
    <source>
        <dbReference type="Ensembl" id="ENSSTOP00000001317.3"/>
    </source>
</evidence>
<dbReference type="Ensembl" id="ENSSTOT00000001472.3">
    <property type="protein sequence ID" value="ENSSTOP00000001317.3"/>
    <property type="gene ID" value="ENSSTOG00000001472.3"/>
</dbReference>
<evidence type="ECO:0000256" key="2">
    <source>
        <dbReference type="ARBA" id="ARBA00004325"/>
    </source>
</evidence>
<dbReference type="EMBL" id="AGTP01001227">
    <property type="status" value="NOT_ANNOTATED_CDS"/>
    <property type="molecule type" value="Genomic_DNA"/>
</dbReference>
<keyword evidence="5 18" id="KW-0349">Heme</keyword>
<dbReference type="PRINTS" id="PR00463">
    <property type="entry name" value="EP450I"/>
</dbReference>
<dbReference type="EMBL" id="AGTP01001228">
    <property type="status" value="NOT_ANNOTATED_CDS"/>
    <property type="molecule type" value="Genomic_DNA"/>
</dbReference>
<keyword evidence="7" id="KW-0809">Transit peptide</keyword>
<keyword evidence="10 19" id="KW-0503">Monooxygenase</keyword>
<comment type="subcellular location">
    <subcellularLocation>
        <location evidence="2">Mitochondrion membrane</location>
    </subcellularLocation>
</comment>
<dbReference type="GO" id="GO:0005743">
    <property type="term" value="C:mitochondrial inner membrane"/>
    <property type="evidence" value="ECO:0007669"/>
    <property type="project" value="TreeGrafter"/>
</dbReference>
<reference evidence="21" key="3">
    <citation type="submission" date="2025-09" db="UniProtKB">
        <authorList>
            <consortium name="Ensembl"/>
        </authorList>
    </citation>
    <scope>IDENTIFICATION</scope>
</reference>
<gene>
    <name evidence="21" type="primary">LOC101968373</name>
</gene>
<keyword evidence="20" id="KW-0732">Signal</keyword>
<dbReference type="STRING" id="43179.ENSSTOP00000001317"/>
<evidence type="ECO:0000256" key="8">
    <source>
        <dbReference type="ARBA" id="ARBA00023002"/>
    </source>
</evidence>
<comment type="catalytic activity">
    <reaction evidence="17">
        <text>21-hydroxyprogesterone + 2 reduced [adrenodoxin] + O2 + 2 H(+) = corticosterone + 2 oxidized [adrenodoxin] + H2O</text>
        <dbReference type="Rhea" id="RHEA:46104"/>
        <dbReference type="Rhea" id="RHEA-COMP:9998"/>
        <dbReference type="Rhea" id="RHEA-COMP:9999"/>
        <dbReference type="ChEBI" id="CHEBI:15377"/>
        <dbReference type="ChEBI" id="CHEBI:15378"/>
        <dbReference type="ChEBI" id="CHEBI:15379"/>
        <dbReference type="ChEBI" id="CHEBI:16827"/>
        <dbReference type="ChEBI" id="CHEBI:16973"/>
        <dbReference type="ChEBI" id="CHEBI:33737"/>
        <dbReference type="ChEBI" id="CHEBI:33738"/>
    </reaction>
    <physiologicalReaction direction="left-to-right" evidence="17">
        <dbReference type="Rhea" id="RHEA:46105"/>
    </physiologicalReaction>
</comment>
<evidence type="ECO:0000256" key="1">
    <source>
        <dbReference type="ARBA" id="ARBA00001971"/>
    </source>
</evidence>
<keyword evidence="6 18" id="KW-0479">Metal-binding</keyword>
<reference evidence="21" key="2">
    <citation type="submission" date="2025-08" db="UniProtKB">
        <authorList>
            <consortium name="Ensembl"/>
        </authorList>
    </citation>
    <scope>IDENTIFICATION</scope>
</reference>
<evidence type="ECO:0000256" key="17">
    <source>
        <dbReference type="ARBA" id="ARBA00047970"/>
    </source>
</evidence>
<comment type="catalytic activity">
    <reaction evidence="15">
        <text>21-hydroxyprogesterone + 2 reduced [adrenodoxin] + O2 + 2 H(+) = 18-hydroxy-11-deoxycorticosterone + 2 oxidized [adrenodoxin] + H2O</text>
        <dbReference type="Rhea" id="RHEA:76151"/>
        <dbReference type="Rhea" id="RHEA-COMP:9998"/>
        <dbReference type="Rhea" id="RHEA-COMP:9999"/>
        <dbReference type="ChEBI" id="CHEBI:15377"/>
        <dbReference type="ChEBI" id="CHEBI:15378"/>
        <dbReference type="ChEBI" id="CHEBI:15379"/>
        <dbReference type="ChEBI" id="CHEBI:16973"/>
        <dbReference type="ChEBI" id="CHEBI:33737"/>
        <dbReference type="ChEBI" id="CHEBI:33738"/>
        <dbReference type="ChEBI" id="CHEBI:195166"/>
    </reaction>
    <physiologicalReaction direction="left-to-right" evidence="15">
        <dbReference type="Rhea" id="RHEA:76152"/>
    </physiologicalReaction>
</comment>
<keyword evidence="13" id="KW-0755">Steroidogenesis</keyword>
<dbReference type="GeneTree" id="ENSGT00940000161506"/>
<evidence type="ECO:0000256" key="6">
    <source>
        <dbReference type="ARBA" id="ARBA00022723"/>
    </source>
</evidence>
<accession>I3LYN0</accession>
<dbReference type="EC" id="1.14.15.4" evidence="4"/>
<dbReference type="GO" id="GO:0020037">
    <property type="term" value="F:heme binding"/>
    <property type="evidence" value="ECO:0007669"/>
    <property type="project" value="InterPro"/>
</dbReference>
<name>I3LYN0_ICTTR</name>
<evidence type="ECO:0000256" key="18">
    <source>
        <dbReference type="PIRSR" id="PIRSR602401-1"/>
    </source>
</evidence>
<dbReference type="InterPro" id="IPR036396">
    <property type="entry name" value="Cyt_P450_sf"/>
</dbReference>
<keyword evidence="22" id="KW-1185">Reference proteome</keyword>
<dbReference type="GO" id="GO:0032342">
    <property type="term" value="P:aldosterone biosynthetic process"/>
    <property type="evidence" value="ECO:0007669"/>
    <property type="project" value="TreeGrafter"/>
</dbReference>
<dbReference type="GO" id="GO:0047783">
    <property type="term" value="F:corticosterone 18-monooxygenase activity"/>
    <property type="evidence" value="ECO:0007669"/>
    <property type="project" value="TreeGrafter"/>
</dbReference>
<dbReference type="FunCoup" id="I3LYN0">
    <property type="interactions" value="421"/>
</dbReference>
<feature type="binding site" description="axial binding residue" evidence="18">
    <location>
        <position position="461"/>
    </location>
    <ligand>
        <name>heme</name>
        <dbReference type="ChEBI" id="CHEBI:30413"/>
    </ligand>
    <ligandPart>
        <name>Fe</name>
        <dbReference type="ChEBI" id="CHEBI:18248"/>
    </ligandPart>
</feature>
<evidence type="ECO:0000256" key="11">
    <source>
        <dbReference type="ARBA" id="ARBA00023128"/>
    </source>
</evidence>
<evidence type="ECO:0000256" key="5">
    <source>
        <dbReference type="ARBA" id="ARBA00022617"/>
    </source>
</evidence>
<dbReference type="InterPro" id="IPR001128">
    <property type="entry name" value="Cyt_P450"/>
</dbReference>
<dbReference type="Pfam" id="PF00067">
    <property type="entry name" value="p450"/>
    <property type="match status" value="2"/>
</dbReference>
<evidence type="ECO:0000256" key="12">
    <source>
        <dbReference type="ARBA" id="ARBA00023136"/>
    </source>
</evidence>
<dbReference type="PRINTS" id="PR00385">
    <property type="entry name" value="P450"/>
</dbReference>
<evidence type="ECO:0000256" key="19">
    <source>
        <dbReference type="RuleBase" id="RU000461"/>
    </source>
</evidence>
<dbReference type="GO" id="GO:0008203">
    <property type="term" value="P:cholesterol metabolic process"/>
    <property type="evidence" value="ECO:0007669"/>
    <property type="project" value="TreeGrafter"/>
</dbReference>
<dbReference type="HOGENOM" id="CLU_001570_28_4_1"/>
<evidence type="ECO:0000256" key="13">
    <source>
        <dbReference type="ARBA" id="ARBA00023250"/>
    </source>
</evidence>
<keyword evidence="8 19" id="KW-0560">Oxidoreductase</keyword>
<evidence type="ECO:0000256" key="10">
    <source>
        <dbReference type="ARBA" id="ARBA00023033"/>
    </source>
</evidence>
<dbReference type="Gene3D" id="1.10.630.10">
    <property type="entry name" value="Cytochrome P450"/>
    <property type="match status" value="1"/>
</dbReference>
<feature type="chain" id="PRO_5012022800" description="steroid 11beta-monooxygenase" evidence="20">
    <location>
        <begin position="30"/>
        <end position="514"/>
    </location>
</feature>
<keyword evidence="11" id="KW-0496">Mitochondrion</keyword>
<dbReference type="InterPro" id="IPR002401">
    <property type="entry name" value="Cyt_P450_E_grp-I"/>
</dbReference>
<dbReference type="InterPro" id="IPR050479">
    <property type="entry name" value="CYP11_CYP27_families"/>
</dbReference>
<dbReference type="PANTHER" id="PTHR24279">
    <property type="entry name" value="CYTOCHROME P450"/>
    <property type="match status" value="1"/>
</dbReference>
<dbReference type="InParanoid" id="I3LYN0"/>
<feature type="signal peptide" evidence="20">
    <location>
        <begin position="1"/>
        <end position="29"/>
    </location>
</feature>
<dbReference type="PANTHER" id="PTHR24279:SF1">
    <property type="entry name" value="CYTOCHROME P450 11B2, MITOCHONDRIAL"/>
    <property type="match status" value="1"/>
</dbReference>
<evidence type="ECO:0000256" key="20">
    <source>
        <dbReference type="SAM" id="SignalP"/>
    </source>
</evidence>
<evidence type="ECO:0000256" key="7">
    <source>
        <dbReference type="ARBA" id="ARBA00022946"/>
    </source>
</evidence>
<dbReference type="Proteomes" id="UP000005215">
    <property type="component" value="Unassembled WGS sequence"/>
</dbReference>
<comment type="catalytic activity">
    <reaction evidence="16">
        <text>a steroid + 2 reduced [adrenodoxin] + O2 + 2 H(+) = an 11beta-hydroxysteroid + 2 oxidized [adrenodoxin] + H2O</text>
        <dbReference type="Rhea" id="RHEA:15629"/>
        <dbReference type="Rhea" id="RHEA-COMP:9998"/>
        <dbReference type="Rhea" id="RHEA-COMP:9999"/>
        <dbReference type="ChEBI" id="CHEBI:15377"/>
        <dbReference type="ChEBI" id="CHEBI:15378"/>
        <dbReference type="ChEBI" id="CHEBI:15379"/>
        <dbReference type="ChEBI" id="CHEBI:33737"/>
        <dbReference type="ChEBI" id="CHEBI:33738"/>
        <dbReference type="ChEBI" id="CHEBI:35341"/>
        <dbReference type="ChEBI" id="CHEBI:35346"/>
        <dbReference type="EC" id="1.14.15.4"/>
    </reaction>
    <physiologicalReaction direction="left-to-right" evidence="16">
        <dbReference type="Rhea" id="RHEA:15630"/>
    </physiologicalReaction>
</comment>
<evidence type="ECO:0000313" key="22">
    <source>
        <dbReference type="Proteomes" id="UP000005215"/>
    </source>
</evidence>
<dbReference type="GO" id="GO:0004507">
    <property type="term" value="F:steroid 11-beta-monooxygenase activity"/>
    <property type="evidence" value="ECO:0007669"/>
    <property type="project" value="UniProtKB-EC"/>
</dbReference>
<protein>
    <recommendedName>
        <fullName evidence="4">steroid 11beta-monooxygenase</fullName>
        <ecNumber evidence="4">1.14.15.4</ecNumber>
    </recommendedName>
    <alternativeName>
        <fullName evidence="14">Cytochrome P450C11</fullName>
    </alternativeName>
</protein>
<dbReference type="GO" id="GO:0005506">
    <property type="term" value="F:iron ion binding"/>
    <property type="evidence" value="ECO:0007669"/>
    <property type="project" value="InterPro"/>
</dbReference>
<dbReference type="AlphaFoldDB" id="I3LYN0"/>
<proteinExistence type="inferred from homology"/>
<comment type="similarity">
    <text evidence="3 19">Belongs to the cytochrome P450 family.</text>
</comment>
<dbReference type="GO" id="GO:0006704">
    <property type="term" value="P:glucocorticoid biosynthetic process"/>
    <property type="evidence" value="ECO:0007669"/>
    <property type="project" value="TreeGrafter"/>
</dbReference>
<evidence type="ECO:0000256" key="4">
    <source>
        <dbReference type="ARBA" id="ARBA00012767"/>
    </source>
</evidence>
<dbReference type="GO" id="GO:0034650">
    <property type="term" value="P:cortisol metabolic process"/>
    <property type="evidence" value="ECO:0007669"/>
    <property type="project" value="TreeGrafter"/>
</dbReference>
<evidence type="ECO:0000256" key="15">
    <source>
        <dbReference type="ARBA" id="ARBA00047585"/>
    </source>
</evidence>
<sequence>GGGSITMAFRSKAGVWLAGSWLCLCKVRALGTSAALGAKAVLPFEAIPQCAGNKWLRVLQIWKEQGQENLHLQMHRAFQELGPIFRYEVGRTQIVSVMLPEDAEKLHQMESLQPWRKPLEPWMVYREHRGQKPLGVFLLNGAEWRFNRLRLNPVVLSGKAVQKFIPMVDEVARDFSEALKKKVLQNSRGSLTLDVQTSIFHYTIEASNFTLFGERLGLFGPHQNTGSLKFIHALEAMFQSTAQLMFLPKSLSRWMSSQVWQEHFQAWDYISEYGSGHCRGTLEGVILEIRSRRSQTGAADMTRAGVGGHGCLELWGARALCCSGHALPLQGRTAFPLVMTLFELARNPNVQEALRQESLAAEASISANPQRAPSELPLLRAALKETLRLYPVGSILERTTSSDLVLQNYHIPAGTLVHMHLYPMGRNPALFPNPERYIPQRWLDSQLPFHHLAFGFGVRQCLGRRLAEVEMLLLLHHVLKSFQVETLVQEDVKLVYHFVLRPASCPLLTFRPVN</sequence>
<dbReference type="PROSITE" id="PS00086">
    <property type="entry name" value="CYTOCHROME_P450"/>
    <property type="match status" value="1"/>
</dbReference>
<evidence type="ECO:0000256" key="3">
    <source>
        <dbReference type="ARBA" id="ARBA00010617"/>
    </source>
</evidence>
<dbReference type="GO" id="GO:0071375">
    <property type="term" value="P:cellular response to peptide hormone stimulus"/>
    <property type="evidence" value="ECO:0007669"/>
    <property type="project" value="TreeGrafter"/>
</dbReference>
<comment type="cofactor">
    <cofactor evidence="1 18">
        <name>heme</name>
        <dbReference type="ChEBI" id="CHEBI:30413"/>
    </cofactor>
</comment>
<evidence type="ECO:0000256" key="14">
    <source>
        <dbReference type="ARBA" id="ARBA00042800"/>
    </source>
</evidence>
<reference evidence="22" key="1">
    <citation type="submission" date="2011-11" db="EMBL/GenBank/DDBJ databases">
        <title>The Draft Genome of Spermophilus tridecemlineatus.</title>
        <authorList>
            <consortium name="The Broad Institute Genome Assembly &amp; Analysis Group"/>
            <consortium name="Computational R&amp;D Group"/>
            <consortium name="and Sequencing Platform"/>
            <person name="Di Palma F."/>
            <person name="Alfoldi J."/>
            <person name="Johnson J."/>
            <person name="Berlin A."/>
            <person name="Gnerre S."/>
            <person name="Jaffe D."/>
            <person name="MacCallum I."/>
            <person name="Young S."/>
            <person name="Walker B.J."/>
            <person name="Lindblad-Toh K."/>
        </authorList>
    </citation>
    <scope>NUCLEOTIDE SEQUENCE [LARGE SCALE GENOMIC DNA]</scope>
</reference>
<keyword evidence="9 18" id="KW-0408">Iron</keyword>
<evidence type="ECO:0000256" key="9">
    <source>
        <dbReference type="ARBA" id="ARBA00023004"/>
    </source>
</evidence>
<dbReference type="SUPFAM" id="SSF48264">
    <property type="entry name" value="Cytochrome P450"/>
    <property type="match status" value="1"/>
</dbReference>